<dbReference type="HOGENOM" id="CLU_043380_1_0_7"/>
<feature type="domain" description="4Fe-4S ferredoxin-type" evidence="4">
    <location>
        <begin position="286"/>
        <end position="315"/>
    </location>
</feature>
<dbReference type="GO" id="GO:0051536">
    <property type="term" value="F:iron-sulfur cluster binding"/>
    <property type="evidence" value="ECO:0007669"/>
    <property type="project" value="UniProtKB-KW"/>
</dbReference>
<reference evidence="5 6" key="1">
    <citation type="submission" date="2006-01" db="EMBL/GenBank/DDBJ databases">
        <title>Complete sequence of Anaeromyxobacter dehalogenans 2CP-C.</title>
        <authorList>
            <consortium name="US DOE Joint Genome Institute"/>
            <person name="Copeland A."/>
            <person name="Lucas S."/>
            <person name="Lapidus A."/>
            <person name="Barry K."/>
            <person name="Detter J.C."/>
            <person name="Glavina T."/>
            <person name="Hammon N."/>
            <person name="Israni S."/>
            <person name="Pitluck S."/>
            <person name="Brettin T."/>
            <person name="Bruce D."/>
            <person name="Han C."/>
            <person name="Tapia R."/>
            <person name="Gilna P."/>
            <person name="Kiss H."/>
            <person name="Schmutz J."/>
            <person name="Larimer F."/>
            <person name="Land M."/>
            <person name="Kyrpides N."/>
            <person name="Anderson I."/>
            <person name="Sanford R.A."/>
            <person name="Ritalahti K.M."/>
            <person name="Thomas H.S."/>
            <person name="Kirby J.R."/>
            <person name="Zhulin I.B."/>
            <person name="Loeffler F.E."/>
            <person name="Richardson P."/>
        </authorList>
    </citation>
    <scope>NUCLEOTIDE SEQUENCE [LARGE SCALE GENOMIC DNA]</scope>
    <source>
        <strain evidence="5 6">2CP-C</strain>
    </source>
</reference>
<evidence type="ECO:0000256" key="2">
    <source>
        <dbReference type="ARBA" id="ARBA00023004"/>
    </source>
</evidence>
<organism evidence="5 6">
    <name type="scientific">Anaeromyxobacter dehalogenans (strain 2CP-C)</name>
    <dbReference type="NCBI Taxonomy" id="290397"/>
    <lineage>
        <taxon>Bacteria</taxon>
        <taxon>Pseudomonadati</taxon>
        <taxon>Myxococcota</taxon>
        <taxon>Myxococcia</taxon>
        <taxon>Myxococcales</taxon>
        <taxon>Cystobacterineae</taxon>
        <taxon>Anaeromyxobacteraceae</taxon>
        <taxon>Anaeromyxobacter</taxon>
    </lineage>
</organism>
<dbReference type="STRING" id="290397.Adeh_2260"/>
<evidence type="ECO:0000256" key="3">
    <source>
        <dbReference type="ARBA" id="ARBA00023014"/>
    </source>
</evidence>
<dbReference type="GO" id="GO:0046872">
    <property type="term" value="F:metal ion binding"/>
    <property type="evidence" value="ECO:0007669"/>
    <property type="project" value="UniProtKB-KW"/>
</dbReference>
<dbReference type="InterPro" id="IPR017900">
    <property type="entry name" value="4Fe4S_Fe_S_CS"/>
</dbReference>
<dbReference type="PROSITE" id="PS51379">
    <property type="entry name" value="4FE4S_FER_2"/>
    <property type="match status" value="2"/>
</dbReference>
<evidence type="ECO:0000313" key="6">
    <source>
        <dbReference type="Proteomes" id="UP000001935"/>
    </source>
</evidence>
<sequence length="438" mass="48094">MGHLVGKDLYRGLGAKVDGLSVRAPWNAALFGILKELYSEAEAELVVKMPYGLAPLERIARVTGLAPDDVRRRLDTLCPRGLVMDLEVRGRTWYAPSPMAIGIFEYTMMRTGGATEGDHARWAKLFNAYMEDGAFYRANFGGGQRVSLMRAVPHDGAVRPEEYVEVLDHEKAVAMVESARRLAIGTCSCRHEKSHLGEQRCAAPLDTCSSFDQGADYLIRHGFAREVSRAEMLDNLARSRALGLVLNADNVRRGATFMCHCCGCCCNMLLGVTRHGYPNAVVTSSYVAASDRERCLGCGKCSKKCPVGAIPRVPDPDPRFRKHGRPQVDEARCLGCGVCTLTCNPGAMKLHHRTQRVLHPEDLLERLILQCLERGTLQNQLFDDPGSKSQAFLRALVGGFLRLPPVKQALMSDALRSRFLAGVKAAAGKRAPKEIVEA</sequence>
<dbReference type="AlphaFoldDB" id="Q2IK51"/>
<dbReference type="PROSITE" id="PS00198">
    <property type="entry name" value="4FE4S_FER_1"/>
    <property type="match status" value="1"/>
</dbReference>
<dbReference type="InterPro" id="IPR017896">
    <property type="entry name" value="4Fe4S_Fe-S-bd"/>
</dbReference>
<protein>
    <submittedName>
        <fullName evidence="5">4Fe-4S ferredoxin, iron-sulfur binding protein</fullName>
    </submittedName>
</protein>
<keyword evidence="1" id="KW-0479">Metal-binding</keyword>
<feature type="domain" description="4Fe-4S ferredoxin-type" evidence="4">
    <location>
        <begin position="324"/>
        <end position="353"/>
    </location>
</feature>
<evidence type="ECO:0000256" key="1">
    <source>
        <dbReference type="ARBA" id="ARBA00022723"/>
    </source>
</evidence>
<dbReference type="OrthoDB" id="5488678at2"/>
<dbReference type="Pfam" id="PF12838">
    <property type="entry name" value="Fer4_7"/>
    <property type="match status" value="1"/>
</dbReference>
<accession>Q2IK51</accession>
<dbReference type="eggNOG" id="COG1143">
    <property type="taxonomic scope" value="Bacteria"/>
</dbReference>
<dbReference type="RefSeq" id="WP_011421312.1">
    <property type="nucleotide sequence ID" value="NC_007760.1"/>
</dbReference>
<keyword evidence="2" id="KW-0408">Iron</keyword>
<proteinExistence type="predicted"/>
<name>Q2IK51_ANADE</name>
<gene>
    <name evidence="5" type="ordered locus">Adeh_2260</name>
</gene>
<dbReference type="SUPFAM" id="SSF54862">
    <property type="entry name" value="4Fe-4S ferredoxins"/>
    <property type="match status" value="1"/>
</dbReference>
<keyword evidence="3" id="KW-0411">Iron-sulfur</keyword>
<dbReference type="KEGG" id="ade:Adeh_2260"/>
<dbReference type="EMBL" id="CP000251">
    <property type="protein sequence ID" value="ABC82030.1"/>
    <property type="molecule type" value="Genomic_DNA"/>
</dbReference>
<evidence type="ECO:0000259" key="4">
    <source>
        <dbReference type="PROSITE" id="PS51379"/>
    </source>
</evidence>
<dbReference type="Gene3D" id="3.30.70.3270">
    <property type="match status" value="1"/>
</dbReference>
<evidence type="ECO:0000313" key="5">
    <source>
        <dbReference type="EMBL" id="ABC82030.1"/>
    </source>
</evidence>
<dbReference type="Proteomes" id="UP000001935">
    <property type="component" value="Chromosome"/>
</dbReference>